<dbReference type="PANTHER" id="PTHR36445">
    <property type="entry name" value="GTP CYCLOHYDROLASE MPTA"/>
    <property type="match status" value="1"/>
</dbReference>
<name>A0A4R4WJG8_9ACTN</name>
<reference evidence="2 3" key="1">
    <citation type="submission" date="2019-03" db="EMBL/GenBank/DDBJ databases">
        <title>Draft genome sequences of novel Actinobacteria.</title>
        <authorList>
            <person name="Sahin N."/>
            <person name="Ay H."/>
            <person name="Saygin H."/>
        </authorList>
    </citation>
    <scope>NUCLEOTIDE SEQUENCE [LARGE SCALE GENOMIC DNA]</scope>
    <source>
        <strain evidence="2 3">KC712</strain>
    </source>
</reference>
<dbReference type="Pfam" id="PF02649">
    <property type="entry name" value="GCHY-1"/>
    <property type="match status" value="1"/>
</dbReference>
<evidence type="ECO:0000256" key="1">
    <source>
        <dbReference type="ARBA" id="ARBA00022801"/>
    </source>
</evidence>
<evidence type="ECO:0000313" key="2">
    <source>
        <dbReference type="EMBL" id="TDD16604.1"/>
    </source>
</evidence>
<keyword evidence="3" id="KW-1185">Reference proteome</keyword>
<organism evidence="2 3">
    <name type="scientific">Nonomuraea diastatica</name>
    <dbReference type="NCBI Taxonomy" id="1848329"/>
    <lineage>
        <taxon>Bacteria</taxon>
        <taxon>Bacillati</taxon>
        <taxon>Actinomycetota</taxon>
        <taxon>Actinomycetes</taxon>
        <taxon>Streptosporangiales</taxon>
        <taxon>Streptosporangiaceae</taxon>
        <taxon>Nonomuraea</taxon>
    </lineage>
</organism>
<dbReference type="EMBL" id="SMKP01000102">
    <property type="protein sequence ID" value="TDD16604.1"/>
    <property type="molecule type" value="Genomic_DNA"/>
</dbReference>
<dbReference type="OrthoDB" id="9774824at2"/>
<accession>A0A4R4WJG8</accession>
<keyword evidence="1" id="KW-0378">Hydrolase</keyword>
<dbReference type="Proteomes" id="UP000294543">
    <property type="component" value="Unassembled WGS sequence"/>
</dbReference>
<evidence type="ECO:0008006" key="4">
    <source>
        <dbReference type="Google" id="ProtNLM"/>
    </source>
</evidence>
<sequence>MWRISPDRRSREAHFERNLMHDASVRPQLYADSFYDVPAQRPSAGIALQSVRVHSQHILLDVEEELLGGAKQVLCAVDAEVSLGPEQRGIHMSRIEQAFQCDHRGPLAAIALAIAEKIRETQRQDSARVHLRAVAPIVTCTPVTALASPDTVEICAVAVAGSEPSVTQSVGATIITACPCMQGYALIDLVDELGLTAADGLRLLSRVPIATHSQKGRATLTVRAPDLADLPGHHVLYRALADHTVLTQELLKRPDEYALVRRAHLRPQFVEDVARDTAVGLARQLLTTDQDLRRLTIHVLADSYESIHGHDIQAVLEMTADRIVALTERTSGETAGSSA</sequence>
<dbReference type="PANTHER" id="PTHR36445:SF1">
    <property type="entry name" value="GTP CYCLOHYDROLASE MPTA"/>
    <property type="match status" value="1"/>
</dbReference>
<dbReference type="AlphaFoldDB" id="A0A4R4WJG8"/>
<dbReference type="Gene3D" id="3.10.270.10">
    <property type="entry name" value="Urate Oxidase"/>
    <property type="match status" value="1"/>
</dbReference>
<gene>
    <name evidence="2" type="ORF">E1294_30700</name>
</gene>
<protein>
    <recommendedName>
        <fullName evidence="4">GTP cyclohydrolase I FolE2</fullName>
    </recommendedName>
</protein>
<proteinExistence type="predicted"/>
<dbReference type="GO" id="GO:0003934">
    <property type="term" value="F:GTP cyclohydrolase I activity"/>
    <property type="evidence" value="ECO:0007669"/>
    <property type="project" value="InterPro"/>
</dbReference>
<evidence type="ECO:0000313" key="3">
    <source>
        <dbReference type="Proteomes" id="UP000294543"/>
    </source>
</evidence>
<dbReference type="InterPro" id="IPR003801">
    <property type="entry name" value="GTP_cyclohydrolase_FolE2/MptA"/>
</dbReference>
<comment type="caution">
    <text evidence="2">The sequence shown here is derived from an EMBL/GenBank/DDBJ whole genome shotgun (WGS) entry which is preliminary data.</text>
</comment>